<protein>
    <recommendedName>
        <fullName evidence="4">XdhC family protein</fullName>
    </recommendedName>
</protein>
<accession>A0A644W624</accession>
<name>A0A644W624_9ZZZZ</name>
<feature type="domain" description="XdhC- CoxI" evidence="1">
    <location>
        <begin position="115"/>
        <end position="177"/>
    </location>
</feature>
<dbReference type="EMBL" id="VSSQ01000638">
    <property type="protein sequence ID" value="MPL98956.1"/>
    <property type="molecule type" value="Genomic_DNA"/>
</dbReference>
<organism evidence="3">
    <name type="scientific">bioreactor metagenome</name>
    <dbReference type="NCBI Taxonomy" id="1076179"/>
    <lineage>
        <taxon>unclassified sequences</taxon>
        <taxon>metagenomes</taxon>
        <taxon>ecological metagenomes</taxon>
    </lineage>
</organism>
<dbReference type="AlphaFoldDB" id="A0A644W624"/>
<gene>
    <name evidence="3" type="ORF">SDC9_45168</name>
</gene>
<dbReference type="PANTHER" id="PTHR30388">
    <property type="entry name" value="ALDEHYDE OXIDOREDUCTASE MOLYBDENUM COFACTOR ASSEMBLY PROTEIN"/>
    <property type="match status" value="1"/>
</dbReference>
<evidence type="ECO:0008006" key="4">
    <source>
        <dbReference type="Google" id="ProtNLM"/>
    </source>
</evidence>
<dbReference type="Pfam" id="PF02625">
    <property type="entry name" value="XdhC_CoxI"/>
    <property type="match status" value="1"/>
</dbReference>
<dbReference type="Gene3D" id="3.40.50.720">
    <property type="entry name" value="NAD(P)-binding Rossmann-like Domain"/>
    <property type="match status" value="1"/>
</dbReference>
<proteinExistence type="predicted"/>
<evidence type="ECO:0000259" key="1">
    <source>
        <dbReference type="Pfam" id="PF02625"/>
    </source>
</evidence>
<dbReference type="PANTHER" id="PTHR30388:SF4">
    <property type="entry name" value="MOLYBDENUM COFACTOR INSERTION CHAPERONE PAOD"/>
    <property type="match status" value="1"/>
</dbReference>
<evidence type="ECO:0000259" key="2">
    <source>
        <dbReference type="Pfam" id="PF13478"/>
    </source>
</evidence>
<comment type="caution">
    <text evidence="3">The sequence shown here is derived from an EMBL/GenBank/DDBJ whole genome shotgun (WGS) entry which is preliminary data.</text>
</comment>
<dbReference type="Pfam" id="PF13478">
    <property type="entry name" value="XdhC_C"/>
    <property type="match status" value="1"/>
</dbReference>
<sequence>MVFVGRIRERAPDSLRRNSATPPRVNQCGGEKSCACRALRRGLSQFRDRLDGASHPVLWSQVGAPPICAGSGCPDGEMTMQQQDLRRAAAAMPEAGAAAQATIRASDLPLAALAGPAALALILRTEGASYRPVGATMVLGRDGAVAGTLSSGCIDADIAEHAKAVAREGGLRRLRYGAGSPFIDLTLPCGGGLDILVLPAPGAEVLADLRARLASREPFSLAVSDAGLSVGADPQAELVLRVLPDPRFAVFGKGPEAVAFARMVAGASYETVLASPDSETLAPLAGRGATVVHLPQPSAVEQVALDAFTAGVLFFHDHDWEPAIVRHLLASRAFYVGAQGSRRTAENRLARLRAAGVAEADLARLRGPIGVVPSTRDARTLAASVLAEVLAEAVVAG</sequence>
<dbReference type="InterPro" id="IPR003777">
    <property type="entry name" value="XdhC_CoxI"/>
</dbReference>
<evidence type="ECO:0000313" key="3">
    <source>
        <dbReference type="EMBL" id="MPL98956.1"/>
    </source>
</evidence>
<reference evidence="3" key="1">
    <citation type="submission" date="2019-08" db="EMBL/GenBank/DDBJ databases">
        <authorList>
            <person name="Kucharzyk K."/>
            <person name="Murdoch R.W."/>
            <person name="Higgins S."/>
            <person name="Loffler F."/>
        </authorList>
    </citation>
    <scope>NUCLEOTIDE SEQUENCE</scope>
</reference>
<feature type="domain" description="XdhC Rossmann" evidence="2">
    <location>
        <begin position="249"/>
        <end position="389"/>
    </location>
</feature>
<dbReference type="InterPro" id="IPR052698">
    <property type="entry name" value="MoCofactor_Util/Proc"/>
</dbReference>
<dbReference type="InterPro" id="IPR027051">
    <property type="entry name" value="XdhC_Rossmann_dom"/>
</dbReference>